<organism evidence="1">
    <name type="scientific">Picea glauca</name>
    <name type="common">White spruce</name>
    <name type="synonym">Pinus glauca</name>
    <dbReference type="NCBI Taxonomy" id="3330"/>
    <lineage>
        <taxon>Eukaryota</taxon>
        <taxon>Viridiplantae</taxon>
        <taxon>Streptophyta</taxon>
        <taxon>Embryophyta</taxon>
        <taxon>Tracheophyta</taxon>
        <taxon>Spermatophyta</taxon>
        <taxon>Pinopsida</taxon>
        <taxon>Pinidae</taxon>
        <taxon>Conifers I</taxon>
        <taxon>Pinales</taxon>
        <taxon>Pinaceae</taxon>
        <taxon>Picea</taxon>
    </lineage>
</organism>
<geneLocation type="mitochondrion" evidence="1"/>
<sequence length="67" mass="7881">MGLWSIRKPDGLHTLPGRRDMRETYRWTDIPHRQTGPDAHCWMDHSNMDGGNMETGWTNQTWKVTRG</sequence>
<keyword evidence="1" id="KW-0496">Mitochondrion</keyword>
<dbReference type="EMBL" id="LKAM01000024">
    <property type="protein sequence ID" value="KUM45189.1"/>
    <property type="molecule type" value="Genomic_DNA"/>
</dbReference>
<proteinExistence type="predicted"/>
<dbReference type="AlphaFoldDB" id="A0A101LTR4"/>
<reference evidence="1" key="1">
    <citation type="journal article" date="2015" name="Genome Biol. Evol.">
        <title>Organellar Genomes of White Spruce (Picea glauca): Assembly and Annotation.</title>
        <authorList>
            <person name="Jackman S.D."/>
            <person name="Warren R.L."/>
            <person name="Gibb E.A."/>
            <person name="Vandervalk B.P."/>
            <person name="Mohamadi H."/>
            <person name="Chu J."/>
            <person name="Raymond A."/>
            <person name="Pleasance S."/>
            <person name="Coope R."/>
            <person name="Wildung M.R."/>
            <person name="Ritland C.E."/>
            <person name="Bousquet J."/>
            <person name="Jones S.J."/>
            <person name="Bohlmann J."/>
            <person name="Birol I."/>
        </authorList>
    </citation>
    <scope>NUCLEOTIDE SEQUENCE [LARGE SCALE GENOMIC DNA]</scope>
    <source>
        <tissue evidence="1">Flushing bud</tissue>
    </source>
</reference>
<accession>A0A101LTR4</accession>
<name>A0A101LTR4_PICGL</name>
<protein>
    <submittedName>
        <fullName evidence="1">Uncharacterized protein</fullName>
    </submittedName>
</protein>
<comment type="caution">
    <text evidence="1">The sequence shown here is derived from an EMBL/GenBank/DDBJ whole genome shotgun (WGS) entry which is preliminary data.</text>
</comment>
<evidence type="ECO:0000313" key="1">
    <source>
        <dbReference type="EMBL" id="KUM45189.1"/>
    </source>
</evidence>
<gene>
    <name evidence="1" type="ORF">ABT39_MTgene3576</name>
</gene>